<accession>A0A2Z7BMF8</accession>
<evidence type="ECO:0000313" key="2">
    <source>
        <dbReference type="Proteomes" id="UP000250235"/>
    </source>
</evidence>
<dbReference type="AlphaFoldDB" id="A0A2Z7BMF8"/>
<dbReference type="Proteomes" id="UP000250235">
    <property type="component" value="Unassembled WGS sequence"/>
</dbReference>
<name>A0A2Z7BMF8_9LAMI</name>
<dbReference type="EMBL" id="KV005921">
    <property type="protein sequence ID" value="KZV33278.1"/>
    <property type="molecule type" value="Genomic_DNA"/>
</dbReference>
<reference evidence="1 2" key="1">
    <citation type="journal article" date="2015" name="Proc. Natl. Acad. Sci. U.S.A.">
        <title>The resurrection genome of Boea hygrometrica: A blueprint for survival of dehydration.</title>
        <authorList>
            <person name="Xiao L."/>
            <person name="Yang G."/>
            <person name="Zhang L."/>
            <person name="Yang X."/>
            <person name="Zhao S."/>
            <person name="Ji Z."/>
            <person name="Zhou Q."/>
            <person name="Hu M."/>
            <person name="Wang Y."/>
            <person name="Chen M."/>
            <person name="Xu Y."/>
            <person name="Jin H."/>
            <person name="Xiao X."/>
            <person name="Hu G."/>
            <person name="Bao F."/>
            <person name="Hu Y."/>
            <person name="Wan P."/>
            <person name="Li L."/>
            <person name="Deng X."/>
            <person name="Kuang T."/>
            <person name="Xiang C."/>
            <person name="Zhu J.K."/>
            <person name="Oliver M.J."/>
            <person name="He Y."/>
        </authorList>
    </citation>
    <scope>NUCLEOTIDE SEQUENCE [LARGE SCALE GENOMIC DNA]</scope>
    <source>
        <strain evidence="2">cv. XS01</strain>
    </source>
</reference>
<protein>
    <submittedName>
        <fullName evidence="1">Uncharacterized protein</fullName>
    </submittedName>
</protein>
<evidence type="ECO:0000313" key="1">
    <source>
        <dbReference type="EMBL" id="KZV33278.1"/>
    </source>
</evidence>
<proteinExistence type="predicted"/>
<sequence>MIQYKLNEVVKTVNQTQFSLQDDLVKEIRENKKQLSHDITTLSSQVAEVIGA</sequence>
<gene>
    <name evidence="1" type="ORF">F511_05401</name>
</gene>
<keyword evidence="2" id="KW-1185">Reference proteome</keyword>
<organism evidence="1 2">
    <name type="scientific">Dorcoceras hygrometricum</name>
    <dbReference type="NCBI Taxonomy" id="472368"/>
    <lineage>
        <taxon>Eukaryota</taxon>
        <taxon>Viridiplantae</taxon>
        <taxon>Streptophyta</taxon>
        <taxon>Embryophyta</taxon>
        <taxon>Tracheophyta</taxon>
        <taxon>Spermatophyta</taxon>
        <taxon>Magnoliopsida</taxon>
        <taxon>eudicotyledons</taxon>
        <taxon>Gunneridae</taxon>
        <taxon>Pentapetalae</taxon>
        <taxon>asterids</taxon>
        <taxon>lamiids</taxon>
        <taxon>Lamiales</taxon>
        <taxon>Gesneriaceae</taxon>
        <taxon>Didymocarpoideae</taxon>
        <taxon>Trichosporeae</taxon>
        <taxon>Loxocarpinae</taxon>
        <taxon>Dorcoceras</taxon>
    </lineage>
</organism>